<evidence type="ECO:0008006" key="7">
    <source>
        <dbReference type="Google" id="ProtNLM"/>
    </source>
</evidence>
<dbReference type="GO" id="GO:0006383">
    <property type="term" value="P:transcription by RNA polymerase III"/>
    <property type="evidence" value="ECO:0007669"/>
    <property type="project" value="InterPro"/>
</dbReference>
<proteinExistence type="inferred from homology"/>
<gene>
    <name evidence="5" type="ORF">PMEA_00018314</name>
</gene>
<dbReference type="Pfam" id="PF11705">
    <property type="entry name" value="RNA_pol_3_Rpc31"/>
    <property type="match status" value="1"/>
</dbReference>
<feature type="compositionally biased region" description="Basic and acidic residues" evidence="4">
    <location>
        <begin position="160"/>
        <end position="169"/>
    </location>
</feature>
<evidence type="ECO:0000256" key="2">
    <source>
        <dbReference type="ARBA" id="ARBA00008352"/>
    </source>
</evidence>
<evidence type="ECO:0000313" key="6">
    <source>
        <dbReference type="Proteomes" id="UP001159428"/>
    </source>
</evidence>
<protein>
    <recommendedName>
        <fullName evidence="7">DNA-directed RNA polymerase III subunit</fullName>
    </recommendedName>
</protein>
<evidence type="ECO:0000313" key="5">
    <source>
        <dbReference type="EMBL" id="CAH3139030.1"/>
    </source>
</evidence>
<accession>A0AAU9X7W2</accession>
<name>A0AAU9X7W2_9CNID</name>
<keyword evidence="6" id="KW-1185">Reference proteome</keyword>
<dbReference type="PANTHER" id="PTHR15367:SF2">
    <property type="entry name" value="DNA-DIRECTED RNA POLYMERASE III SUBUNIT"/>
    <property type="match status" value="1"/>
</dbReference>
<feature type="region of interest" description="Disordered" evidence="4">
    <location>
        <begin position="1"/>
        <end position="21"/>
    </location>
</feature>
<sequence>MCAQSLIKASSKMAGRGRGRGRGRRFSFDVGVIGFKRGEALPATIQQPPPLYPPLDVKPLPLRQTDADEYMLALKQELRGCMRELPYFVKAEIKSKDIERFSDRYREKKKEELEWQPDWRLFPNELKIRVKKHRNPSNARPRISKQVKKNIVGVEALKQLEEMVQKEGDNDQANDQEEEGTEGESGEEELEYDEEEQEEENDYLVSHFDDDEDAFMDDDDMDEGPIY</sequence>
<evidence type="ECO:0000256" key="3">
    <source>
        <dbReference type="ARBA" id="ARBA00023242"/>
    </source>
</evidence>
<dbReference type="AlphaFoldDB" id="A0AAU9X7W2"/>
<evidence type="ECO:0000256" key="1">
    <source>
        <dbReference type="ARBA" id="ARBA00004123"/>
    </source>
</evidence>
<comment type="caution">
    <text evidence="5">The sequence shown here is derived from an EMBL/GenBank/DDBJ whole genome shotgun (WGS) entry which is preliminary data.</text>
</comment>
<comment type="similarity">
    <text evidence="2">Belongs to the eukaryotic RPC7 RNA polymerase subunit family.</text>
</comment>
<feature type="region of interest" description="Disordered" evidence="4">
    <location>
        <begin position="160"/>
        <end position="227"/>
    </location>
</feature>
<comment type="subcellular location">
    <subcellularLocation>
        <location evidence="1">Nucleus</location>
    </subcellularLocation>
</comment>
<organism evidence="5 6">
    <name type="scientific">Pocillopora meandrina</name>
    <dbReference type="NCBI Taxonomy" id="46732"/>
    <lineage>
        <taxon>Eukaryota</taxon>
        <taxon>Metazoa</taxon>
        <taxon>Cnidaria</taxon>
        <taxon>Anthozoa</taxon>
        <taxon>Hexacorallia</taxon>
        <taxon>Scleractinia</taxon>
        <taxon>Astrocoeniina</taxon>
        <taxon>Pocilloporidae</taxon>
        <taxon>Pocillopora</taxon>
    </lineage>
</organism>
<dbReference type="GO" id="GO:0005666">
    <property type="term" value="C:RNA polymerase III complex"/>
    <property type="evidence" value="ECO:0007669"/>
    <property type="project" value="TreeGrafter"/>
</dbReference>
<dbReference type="Proteomes" id="UP001159428">
    <property type="component" value="Unassembled WGS sequence"/>
</dbReference>
<keyword evidence="3" id="KW-0539">Nucleus</keyword>
<dbReference type="PANTHER" id="PTHR15367">
    <property type="entry name" value="DNA-DIRECTED RNA POLYMERASE III"/>
    <property type="match status" value="1"/>
</dbReference>
<dbReference type="InterPro" id="IPR024661">
    <property type="entry name" value="RNA_pol_III_Rpc31"/>
</dbReference>
<dbReference type="EMBL" id="CALNXJ010000032">
    <property type="protein sequence ID" value="CAH3139030.1"/>
    <property type="molecule type" value="Genomic_DNA"/>
</dbReference>
<evidence type="ECO:0000256" key="4">
    <source>
        <dbReference type="SAM" id="MobiDB-lite"/>
    </source>
</evidence>
<feature type="compositionally biased region" description="Acidic residues" evidence="4">
    <location>
        <begin position="209"/>
        <end position="227"/>
    </location>
</feature>
<reference evidence="5 6" key="1">
    <citation type="submission" date="2022-05" db="EMBL/GenBank/DDBJ databases">
        <authorList>
            <consortium name="Genoscope - CEA"/>
            <person name="William W."/>
        </authorList>
    </citation>
    <scope>NUCLEOTIDE SEQUENCE [LARGE SCALE GENOMIC DNA]</scope>
</reference>
<feature type="compositionally biased region" description="Acidic residues" evidence="4">
    <location>
        <begin position="170"/>
        <end position="202"/>
    </location>
</feature>